<reference evidence="2 3" key="1">
    <citation type="submission" date="2018-01" db="EMBL/GenBank/DDBJ databases">
        <authorList>
            <person name="Paulsen S."/>
            <person name="Gram L.K."/>
        </authorList>
    </citation>
    <scope>NUCLEOTIDE SEQUENCE [LARGE SCALE GENOMIC DNA]</scope>
    <source>
        <strain evidence="2 3">S3790</strain>
    </source>
</reference>
<feature type="transmembrane region" description="Helical" evidence="1">
    <location>
        <begin position="20"/>
        <end position="42"/>
    </location>
</feature>
<dbReference type="OrthoDB" id="6303404at2"/>
<gene>
    <name evidence="2" type="ORF">CWC19_07720</name>
</gene>
<evidence type="ECO:0000256" key="1">
    <source>
        <dbReference type="SAM" id="Phobius"/>
    </source>
</evidence>
<dbReference type="AlphaFoldDB" id="A0A5S3VA66"/>
<dbReference type="EMBL" id="PNBX01000029">
    <property type="protein sequence ID" value="TMO68799.1"/>
    <property type="molecule type" value="Genomic_DNA"/>
</dbReference>
<organism evidence="2 3">
    <name type="scientific">Pseudoalteromonas aurantia</name>
    <dbReference type="NCBI Taxonomy" id="43654"/>
    <lineage>
        <taxon>Bacteria</taxon>
        <taxon>Pseudomonadati</taxon>
        <taxon>Pseudomonadota</taxon>
        <taxon>Gammaproteobacteria</taxon>
        <taxon>Alteromonadales</taxon>
        <taxon>Pseudoalteromonadaceae</taxon>
        <taxon>Pseudoalteromonas</taxon>
    </lineage>
</organism>
<evidence type="ECO:0000313" key="2">
    <source>
        <dbReference type="EMBL" id="TMO68799.1"/>
    </source>
</evidence>
<feature type="transmembrane region" description="Helical" evidence="1">
    <location>
        <begin position="62"/>
        <end position="84"/>
    </location>
</feature>
<name>A0A5S3VA66_9GAMM</name>
<keyword evidence="1" id="KW-0472">Membrane</keyword>
<protein>
    <submittedName>
        <fullName evidence="2">Uncharacterized protein</fullName>
    </submittedName>
</protein>
<evidence type="ECO:0000313" key="3">
    <source>
        <dbReference type="Proteomes" id="UP000307217"/>
    </source>
</evidence>
<sequence length="94" mass="10511">MVVPVYCSLCIYKRRLNGAIVAALFFDLHSVHFIGGNSWFYFPAPLSLRVAFGDFSDGQGYLFDYVAALILMIAGHLVWELLALNRQVIKAGEL</sequence>
<keyword evidence="1" id="KW-0812">Transmembrane</keyword>
<dbReference type="RefSeq" id="WP_138591338.1">
    <property type="nucleotide sequence ID" value="NZ_PNBX01000029.1"/>
</dbReference>
<comment type="caution">
    <text evidence="2">The sequence shown here is derived from an EMBL/GenBank/DDBJ whole genome shotgun (WGS) entry which is preliminary data.</text>
</comment>
<proteinExistence type="predicted"/>
<reference evidence="3" key="2">
    <citation type="submission" date="2019-06" db="EMBL/GenBank/DDBJ databases">
        <title>Co-occurence of chitin degradation, pigmentation and bioactivity in marine Pseudoalteromonas.</title>
        <authorList>
            <person name="Sonnenschein E.C."/>
            <person name="Bech P.K."/>
        </authorList>
    </citation>
    <scope>NUCLEOTIDE SEQUENCE [LARGE SCALE GENOMIC DNA]</scope>
    <source>
        <strain evidence="3">S3790</strain>
    </source>
</reference>
<keyword evidence="1" id="KW-1133">Transmembrane helix</keyword>
<accession>A0A5S3VA66</accession>
<dbReference type="Proteomes" id="UP000307217">
    <property type="component" value="Unassembled WGS sequence"/>
</dbReference>